<organism evidence="1 2">
    <name type="scientific">Ceratopteris richardii</name>
    <name type="common">Triangle waterfern</name>
    <dbReference type="NCBI Taxonomy" id="49495"/>
    <lineage>
        <taxon>Eukaryota</taxon>
        <taxon>Viridiplantae</taxon>
        <taxon>Streptophyta</taxon>
        <taxon>Embryophyta</taxon>
        <taxon>Tracheophyta</taxon>
        <taxon>Polypodiopsida</taxon>
        <taxon>Polypodiidae</taxon>
        <taxon>Polypodiales</taxon>
        <taxon>Pteridineae</taxon>
        <taxon>Pteridaceae</taxon>
        <taxon>Parkerioideae</taxon>
        <taxon>Ceratopteris</taxon>
    </lineage>
</organism>
<proteinExistence type="predicted"/>
<evidence type="ECO:0000313" key="1">
    <source>
        <dbReference type="EMBL" id="KAH7299438.1"/>
    </source>
</evidence>
<accession>A0A8T2RVB1</accession>
<dbReference type="AlphaFoldDB" id="A0A8T2RVB1"/>
<reference evidence="1" key="1">
    <citation type="submission" date="2021-08" db="EMBL/GenBank/DDBJ databases">
        <title>WGS assembly of Ceratopteris richardii.</title>
        <authorList>
            <person name="Marchant D.B."/>
            <person name="Chen G."/>
            <person name="Jenkins J."/>
            <person name="Shu S."/>
            <person name="Leebens-Mack J."/>
            <person name="Grimwood J."/>
            <person name="Schmutz J."/>
            <person name="Soltis P."/>
            <person name="Soltis D."/>
            <person name="Chen Z.-H."/>
        </authorList>
    </citation>
    <scope>NUCLEOTIDE SEQUENCE</scope>
    <source>
        <strain evidence="1">Whitten #5841</strain>
        <tissue evidence="1">Leaf</tissue>
    </source>
</reference>
<protein>
    <submittedName>
        <fullName evidence="1">Uncharacterized protein</fullName>
    </submittedName>
</protein>
<dbReference type="Proteomes" id="UP000825935">
    <property type="component" value="Chromosome 24"/>
</dbReference>
<comment type="caution">
    <text evidence="1">The sequence shown here is derived from an EMBL/GenBank/DDBJ whole genome shotgun (WGS) entry which is preliminary data.</text>
</comment>
<dbReference type="EMBL" id="CM035429">
    <property type="protein sequence ID" value="KAH7299438.1"/>
    <property type="molecule type" value="Genomic_DNA"/>
</dbReference>
<evidence type="ECO:0000313" key="2">
    <source>
        <dbReference type="Proteomes" id="UP000825935"/>
    </source>
</evidence>
<gene>
    <name evidence="1" type="ORF">KP509_24G011400</name>
</gene>
<sequence length="126" mass="14474">MKAADRAMISEIQVLNVEAVKNAQTQLVTERDSELRLPEEVDTERISSISLKNTTASTLEQKQNCEETRCLHGIRNTSISCCGRKVLENGKKIREILRLRKVKLNKISRLFRVDYSNPRTHPPRNN</sequence>
<keyword evidence="2" id="KW-1185">Reference proteome</keyword>
<name>A0A8T2RVB1_CERRI</name>